<name>A0A1F4VF18_UNCKA</name>
<feature type="transmembrane region" description="Helical" evidence="2">
    <location>
        <begin position="47"/>
        <end position="64"/>
    </location>
</feature>
<keyword evidence="2" id="KW-1133">Transmembrane helix</keyword>
<dbReference type="EMBL" id="MEVI01000002">
    <property type="protein sequence ID" value="OGC55520.1"/>
    <property type="molecule type" value="Genomic_DNA"/>
</dbReference>
<organism evidence="3 4">
    <name type="scientific">candidate division WWE3 bacterium RIFCSPLOWO2_01_FULL_41_18</name>
    <dbReference type="NCBI Taxonomy" id="1802625"/>
    <lineage>
        <taxon>Bacteria</taxon>
        <taxon>Katanobacteria</taxon>
    </lineage>
</organism>
<accession>A0A1F4VF18</accession>
<evidence type="ECO:0000256" key="1">
    <source>
        <dbReference type="SAM" id="Coils"/>
    </source>
</evidence>
<gene>
    <name evidence="3" type="ORF">A3A78_01005</name>
</gene>
<protein>
    <recommendedName>
        <fullName evidence="5">Low affinity iron permease family protein</fullName>
    </recommendedName>
</protein>
<comment type="caution">
    <text evidence="3">The sequence shown here is derived from an EMBL/GenBank/DDBJ whole genome shotgun (WGS) entry which is preliminary data.</text>
</comment>
<evidence type="ECO:0000313" key="3">
    <source>
        <dbReference type="EMBL" id="OGC55520.1"/>
    </source>
</evidence>
<evidence type="ECO:0000256" key="2">
    <source>
        <dbReference type="SAM" id="Phobius"/>
    </source>
</evidence>
<keyword evidence="1" id="KW-0175">Coiled coil</keyword>
<reference evidence="3 4" key="1">
    <citation type="journal article" date="2016" name="Nat. Commun.">
        <title>Thousands of microbial genomes shed light on interconnected biogeochemical processes in an aquifer system.</title>
        <authorList>
            <person name="Anantharaman K."/>
            <person name="Brown C.T."/>
            <person name="Hug L.A."/>
            <person name="Sharon I."/>
            <person name="Castelle C.J."/>
            <person name="Probst A.J."/>
            <person name="Thomas B.C."/>
            <person name="Singh A."/>
            <person name="Wilkins M.J."/>
            <person name="Karaoz U."/>
            <person name="Brodie E.L."/>
            <person name="Williams K.H."/>
            <person name="Hubbard S.S."/>
            <person name="Banfield J.F."/>
        </authorList>
    </citation>
    <scope>NUCLEOTIDE SEQUENCE [LARGE SCALE GENOMIC DNA]</scope>
</reference>
<keyword evidence="2" id="KW-0472">Membrane</keyword>
<feature type="coiled-coil region" evidence="1">
    <location>
        <begin position="79"/>
        <end position="106"/>
    </location>
</feature>
<dbReference type="GO" id="GO:0055085">
    <property type="term" value="P:transmembrane transport"/>
    <property type="evidence" value="ECO:0007669"/>
    <property type="project" value="InterPro"/>
</dbReference>
<keyword evidence="2" id="KW-0812">Transmembrane</keyword>
<dbReference type="Proteomes" id="UP000176504">
    <property type="component" value="Unassembled WGS sequence"/>
</dbReference>
<feature type="transmembrane region" description="Helical" evidence="2">
    <location>
        <begin position="21"/>
        <end position="41"/>
    </location>
</feature>
<dbReference type="AlphaFoldDB" id="A0A1F4VF18"/>
<dbReference type="InterPro" id="IPR007251">
    <property type="entry name" value="Iron_permease_Fet4"/>
</dbReference>
<proteinExistence type="predicted"/>
<dbReference type="Pfam" id="PF04120">
    <property type="entry name" value="Iron_permease"/>
    <property type="match status" value="1"/>
</dbReference>
<evidence type="ECO:0008006" key="5">
    <source>
        <dbReference type="Google" id="ProtNLM"/>
    </source>
</evidence>
<evidence type="ECO:0000313" key="4">
    <source>
        <dbReference type="Proteomes" id="UP000176504"/>
    </source>
</evidence>
<sequence>MLNGFEKFAEKVNKVVGSPMWFIFSVFLIVLWVPSGLIFGWNNTWQLIINTTTTILTFLMVSLLQTSQNRWEKSMDEDQKREQENLRVIMKEIEKLRQDLKLKNETPPMPTLN</sequence>